<evidence type="ECO:0000313" key="2">
    <source>
        <dbReference type="Proteomes" id="UP000645828"/>
    </source>
</evidence>
<dbReference type="EMBL" id="CAJHUB010000755">
    <property type="protein sequence ID" value="CAD7683609.1"/>
    <property type="molecule type" value="Genomic_DNA"/>
</dbReference>
<name>A0A811Z876_NYCPR</name>
<evidence type="ECO:0000313" key="1">
    <source>
        <dbReference type="EMBL" id="CAD7683609.1"/>
    </source>
</evidence>
<reference evidence="1" key="1">
    <citation type="submission" date="2020-12" db="EMBL/GenBank/DDBJ databases">
        <authorList>
            <consortium name="Molecular Ecology Group"/>
        </authorList>
    </citation>
    <scope>NUCLEOTIDE SEQUENCE</scope>
    <source>
        <strain evidence="1">TBG_1078</strain>
    </source>
</reference>
<dbReference type="Proteomes" id="UP000645828">
    <property type="component" value="Unassembled WGS sequence"/>
</dbReference>
<dbReference type="AlphaFoldDB" id="A0A811Z876"/>
<organism evidence="1 2">
    <name type="scientific">Nyctereutes procyonoides</name>
    <name type="common">Raccoon dog</name>
    <name type="synonym">Canis procyonoides</name>
    <dbReference type="NCBI Taxonomy" id="34880"/>
    <lineage>
        <taxon>Eukaryota</taxon>
        <taxon>Metazoa</taxon>
        <taxon>Chordata</taxon>
        <taxon>Craniata</taxon>
        <taxon>Vertebrata</taxon>
        <taxon>Euteleostomi</taxon>
        <taxon>Mammalia</taxon>
        <taxon>Eutheria</taxon>
        <taxon>Laurasiatheria</taxon>
        <taxon>Carnivora</taxon>
        <taxon>Caniformia</taxon>
        <taxon>Canidae</taxon>
        <taxon>Nyctereutes</taxon>
    </lineage>
</organism>
<accession>A0A811Z876</accession>
<keyword evidence="2" id="KW-1185">Reference proteome</keyword>
<proteinExistence type="predicted"/>
<gene>
    <name evidence="1" type="ORF">NYPRO_LOCUS16401</name>
</gene>
<comment type="caution">
    <text evidence="1">The sequence shown here is derived from an EMBL/GenBank/DDBJ whole genome shotgun (WGS) entry which is preliminary data.</text>
</comment>
<protein>
    <submittedName>
        <fullName evidence="1">(raccoon dog) hypothetical protein</fullName>
    </submittedName>
</protein>
<sequence length="294" mass="33559">MFLSDEDPKLKENIKTVEQLSENLNDTHQCAHTNMQSEKKKNVKNQDKLQDVFEDPELRALRSKKCDLEESKKVLEDKCNALSSVKTMKEAELKQLKKKVDTLVEFYEQKRMAAAEKLEKTHYELVAKKNQLSTKEEFFKVATEEIDRYKLAILEGKMLPERHRRQELIPGRPEMQIPQRRVSESRPVPKKNRRTIPKKNPEMAKKALFQISCWTPETPISSVVSVAMDSPVAIEDPLSGSETEIVSDLKTSLNSNNLAVQRAYLEKMSDLPKGQSVSPSNPVPCVLSLLVLSP</sequence>